<dbReference type="PANTHER" id="PTHR22854:SF2">
    <property type="entry name" value="INDOLE-3-GLYCEROL-PHOSPHATE SYNTHASE"/>
    <property type="match status" value="1"/>
</dbReference>
<dbReference type="InterPro" id="IPR045186">
    <property type="entry name" value="Indole-3-glycerol_P_synth"/>
</dbReference>
<dbReference type="OrthoDB" id="9804217at2"/>
<evidence type="ECO:0000256" key="5">
    <source>
        <dbReference type="ARBA" id="ARBA00022793"/>
    </source>
</evidence>
<evidence type="ECO:0000256" key="6">
    <source>
        <dbReference type="ARBA" id="ARBA00022822"/>
    </source>
</evidence>
<evidence type="ECO:0000313" key="11">
    <source>
        <dbReference type="Proteomes" id="UP000035704"/>
    </source>
</evidence>
<protein>
    <recommendedName>
        <fullName evidence="9">Indole-3-glycerol phosphate synthase</fullName>
        <shortName evidence="9">IGPS</shortName>
        <ecNumber evidence="9">4.1.1.48</ecNumber>
    </recommendedName>
</protein>
<dbReference type="HAMAP" id="MF_00134_B">
    <property type="entry name" value="IGPS_B"/>
    <property type="match status" value="1"/>
</dbReference>
<evidence type="ECO:0000313" key="10">
    <source>
        <dbReference type="EMBL" id="AKL93953.1"/>
    </source>
</evidence>
<dbReference type="AlphaFoldDB" id="A0A0D8IF63"/>
<keyword evidence="11" id="KW-1185">Reference proteome</keyword>
<dbReference type="GO" id="GO:0000162">
    <property type="term" value="P:L-tryptophan biosynthetic process"/>
    <property type="evidence" value="ECO:0007669"/>
    <property type="project" value="UniProtKB-UniRule"/>
</dbReference>
<evidence type="ECO:0000256" key="8">
    <source>
        <dbReference type="ARBA" id="ARBA00023239"/>
    </source>
</evidence>
<dbReference type="GO" id="GO:0004640">
    <property type="term" value="F:phosphoribosylanthranilate isomerase activity"/>
    <property type="evidence" value="ECO:0007669"/>
    <property type="project" value="TreeGrafter"/>
</dbReference>
<evidence type="ECO:0000256" key="2">
    <source>
        <dbReference type="ARBA" id="ARBA00004696"/>
    </source>
</evidence>
<dbReference type="EMBL" id="CP009687">
    <property type="protein sequence ID" value="AKL93953.1"/>
    <property type="molecule type" value="Genomic_DNA"/>
</dbReference>
<dbReference type="CDD" id="cd00331">
    <property type="entry name" value="IGPS"/>
    <property type="match status" value="1"/>
</dbReference>
<accession>A0A0D8IF63</accession>
<keyword evidence="5 9" id="KW-0210">Decarboxylase</keyword>
<sequence>MILDKIVAHKKKKVAEEKHQLSLSKLVEKLDCIQPPRNFKNSLKKENQLTIIAEIKKASPSKGVIRQSFDPLEIAEVYEESCVEAMSVLTEDKFFQGSDDYLKQVRKTTSCPLLRKDFIIEAYQVYQSKLLGADAILLIAAILTKQQLIEFQRIAEQVGLYCLLEVHNEEELDKVLEAGGEIIGINNRNLKTFETTLKTTEKLISSVPKNKVIVSESGIHTREDMQFLQKLGVNAVLIGEGFMVAEDIGKKIRELRG</sequence>
<keyword evidence="4 9" id="KW-0028">Amino-acid biosynthesis</keyword>
<evidence type="ECO:0000256" key="4">
    <source>
        <dbReference type="ARBA" id="ARBA00022605"/>
    </source>
</evidence>
<dbReference type="RefSeq" id="WP_044823174.1">
    <property type="nucleotide sequence ID" value="NZ_CP009687.1"/>
</dbReference>
<keyword evidence="6 9" id="KW-0822">Tryptophan biosynthesis</keyword>
<dbReference type="InterPro" id="IPR013785">
    <property type="entry name" value="Aldolase_TIM"/>
</dbReference>
<dbReference type="NCBIfam" id="NF001377">
    <property type="entry name" value="PRK00278.2-4"/>
    <property type="match status" value="1"/>
</dbReference>
<gene>
    <name evidence="9 10" type="primary">trpC</name>
    <name evidence="10" type="ORF">CACET_c04370</name>
</gene>
<reference evidence="10 11" key="1">
    <citation type="submission" date="2014-10" db="EMBL/GenBank/DDBJ databases">
        <title>Genome sequence of Clostridium aceticum DSM 1496.</title>
        <authorList>
            <person name="Poehlein A."/>
            <person name="Schiel-Bengelsdorf B."/>
            <person name="Gottschalk G."/>
            <person name="Duerre P."/>
            <person name="Daniel R."/>
        </authorList>
    </citation>
    <scope>NUCLEOTIDE SEQUENCE [LARGE SCALE GENOMIC DNA]</scope>
    <source>
        <strain evidence="10 11">DSM 1496</strain>
    </source>
</reference>
<comment type="catalytic activity">
    <reaction evidence="1 9">
        <text>1-(2-carboxyphenylamino)-1-deoxy-D-ribulose 5-phosphate + H(+) = (1S,2R)-1-C-(indol-3-yl)glycerol 3-phosphate + CO2 + H2O</text>
        <dbReference type="Rhea" id="RHEA:23476"/>
        <dbReference type="ChEBI" id="CHEBI:15377"/>
        <dbReference type="ChEBI" id="CHEBI:15378"/>
        <dbReference type="ChEBI" id="CHEBI:16526"/>
        <dbReference type="ChEBI" id="CHEBI:58613"/>
        <dbReference type="ChEBI" id="CHEBI:58866"/>
        <dbReference type="EC" id="4.1.1.48"/>
    </reaction>
</comment>
<name>A0A0D8IF63_9CLOT</name>
<dbReference type="InterPro" id="IPR001468">
    <property type="entry name" value="Indole-3-GlycerolPSynthase_CS"/>
</dbReference>
<dbReference type="STRING" id="84022.CACET_c04370"/>
<dbReference type="SUPFAM" id="SSF51366">
    <property type="entry name" value="Ribulose-phoshate binding barrel"/>
    <property type="match status" value="1"/>
</dbReference>
<evidence type="ECO:0000256" key="1">
    <source>
        <dbReference type="ARBA" id="ARBA00001633"/>
    </source>
</evidence>
<dbReference type="InterPro" id="IPR013798">
    <property type="entry name" value="Indole-3-glycerol_P_synth_dom"/>
</dbReference>
<dbReference type="UniPathway" id="UPA00035">
    <property type="reaction ID" value="UER00043"/>
</dbReference>
<evidence type="ECO:0000256" key="3">
    <source>
        <dbReference type="ARBA" id="ARBA00008737"/>
    </source>
</evidence>
<dbReference type="GO" id="GO:0004425">
    <property type="term" value="F:indole-3-glycerol-phosphate synthase activity"/>
    <property type="evidence" value="ECO:0007669"/>
    <property type="project" value="UniProtKB-UniRule"/>
</dbReference>
<dbReference type="Proteomes" id="UP000035704">
    <property type="component" value="Chromosome"/>
</dbReference>
<dbReference type="PROSITE" id="PS00614">
    <property type="entry name" value="IGPS"/>
    <property type="match status" value="1"/>
</dbReference>
<dbReference type="PANTHER" id="PTHR22854">
    <property type="entry name" value="TRYPTOPHAN BIOSYNTHESIS PROTEIN"/>
    <property type="match status" value="1"/>
</dbReference>
<dbReference type="PATRIC" id="fig|84022.5.peg.1655"/>
<comment type="pathway">
    <text evidence="2 9">Amino-acid biosynthesis; L-tryptophan biosynthesis; L-tryptophan from chorismate: step 4/5.</text>
</comment>
<comment type="similarity">
    <text evidence="3 9">Belongs to the TrpC family.</text>
</comment>
<evidence type="ECO:0000256" key="7">
    <source>
        <dbReference type="ARBA" id="ARBA00023141"/>
    </source>
</evidence>
<dbReference type="KEGG" id="cace:CACET_c04370"/>
<dbReference type="Pfam" id="PF00218">
    <property type="entry name" value="IGPS"/>
    <property type="match status" value="1"/>
</dbReference>
<dbReference type="EC" id="4.1.1.48" evidence="9"/>
<evidence type="ECO:0000256" key="9">
    <source>
        <dbReference type="HAMAP-Rule" id="MF_00134"/>
    </source>
</evidence>
<dbReference type="InterPro" id="IPR011060">
    <property type="entry name" value="RibuloseP-bd_barrel"/>
</dbReference>
<keyword evidence="8 9" id="KW-0456">Lyase</keyword>
<dbReference type="Gene3D" id="3.20.20.70">
    <property type="entry name" value="Aldolase class I"/>
    <property type="match status" value="1"/>
</dbReference>
<organism evidence="10 11">
    <name type="scientific">Clostridium aceticum</name>
    <dbReference type="NCBI Taxonomy" id="84022"/>
    <lineage>
        <taxon>Bacteria</taxon>
        <taxon>Bacillati</taxon>
        <taxon>Bacillota</taxon>
        <taxon>Clostridia</taxon>
        <taxon>Eubacteriales</taxon>
        <taxon>Clostridiaceae</taxon>
        <taxon>Clostridium</taxon>
    </lineage>
</organism>
<keyword evidence="7 9" id="KW-0057">Aromatic amino acid biosynthesis</keyword>
<proteinExistence type="inferred from homology"/>
<dbReference type="FunFam" id="3.20.20.70:FF:000024">
    <property type="entry name" value="Indole-3-glycerol phosphate synthase"/>
    <property type="match status" value="1"/>
</dbReference>